<reference evidence="2 3" key="1">
    <citation type="submission" date="2015-09" db="EMBL/GenBank/DDBJ databases">
        <title>Genome sequence of Oxobacter pfennigii DSM 3222.</title>
        <authorList>
            <person name="Poehlein A."/>
            <person name="Bengelsdorf F.R."/>
            <person name="Schiel-Bengelsdorf B."/>
            <person name="Duerre P."/>
            <person name="Daniel R."/>
        </authorList>
    </citation>
    <scope>NUCLEOTIDE SEQUENCE [LARGE SCALE GENOMIC DNA]</scope>
    <source>
        <strain evidence="2 3">DSM 3222</strain>
    </source>
</reference>
<gene>
    <name evidence="2" type="ORF">OXPF_06060</name>
</gene>
<dbReference type="EMBL" id="LKET01000019">
    <property type="protein sequence ID" value="KPU45817.1"/>
    <property type="molecule type" value="Genomic_DNA"/>
</dbReference>
<feature type="domain" description="LysM" evidence="1">
    <location>
        <begin position="166"/>
        <end position="215"/>
    </location>
</feature>
<protein>
    <submittedName>
        <fullName evidence="2">LysM domain protein</fullName>
    </submittedName>
</protein>
<evidence type="ECO:0000313" key="3">
    <source>
        <dbReference type="Proteomes" id="UP000050326"/>
    </source>
</evidence>
<comment type="caution">
    <text evidence="2">The sequence shown here is derived from an EMBL/GenBank/DDBJ whole genome shotgun (WGS) entry which is preliminary data.</text>
</comment>
<dbReference type="PANTHER" id="PTHR34700:SF4">
    <property type="entry name" value="PHAGE-LIKE ELEMENT PBSX PROTEIN XKDP"/>
    <property type="match status" value="1"/>
</dbReference>
<dbReference type="STRING" id="36849.OXPF_06060"/>
<sequence length="219" mass="24741">MAYAIQLSYNNEQESFQIPVNPGSIEIGDGGKGKTYDVIGLGEINVIKNTKLTDYSFSSFFPARIYPFVVTNMLLSPKQYVDYILKWMASRQPIHFIFTGDSFDINIMASIESFDWKESEGSFGDIDYTIKLKKYVYYGPQKAVAVTDDTVIKEEPPRPDDRQPPKTYTLVAGDTLWGVAKKFLGNGARWGEIQKLNNITDAQIKRLQIGMVLKLPEVS</sequence>
<dbReference type="PROSITE" id="PS51782">
    <property type="entry name" value="LYSM"/>
    <property type="match status" value="1"/>
</dbReference>
<evidence type="ECO:0000259" key="1">
    <source>
        <dbReference type="PROSITE" id="PS51782"/>
    </source>
</evidence>
<dbReference type="AlphaFoldDB" id="A0A0P8WB02"/>
<dbReference type="Pfam" id="PF01476">
    <property type="entry name" value="LysM"/>
    <property type="match status" value="1"/>
</dbReference>
<dbReference type="SMART" id="SM00257">
    <property type="entry name" value="LysM"/>
    <property type="match status" value="1"/>
</dbReference>
<dbReference type="PATRIC" id="fig|36849.3.peg.648"/>
<dbReference type="Proteomes" id="UP000050326">
    <property type="component" value="Unassembled WGS sequence"/>
</dbReference>
<dbReference type="InterPro" id="IPR018392">
    <property type="entry name" value="LysM"/>
</dbReference>
<dbReference type="SUPFAM" id="SSF54106">
    <property type="entry name" value="LysM domain"/>
    <property type="match status" value="1"/>
</dbReference>
<dbReference type="PANTHER" id="PTHR34700">
    <property type="entry name" value="POTASSIUM BINDING PROTEIN KBP"/>
    <property type="match status" value="1"/>
</dbReference>
<dbReference type="OrthoDB" id="9800780at2"/>
<name>A0A0P8WB02_9CLOT</name>
<proteinExistence type="predicted"/>
<evidence type="ECO:0000313" key="2">
    <source>
        <dbReference type="EMBL" id="KPU45817.1"/>
    </source>
</evidence>
<keyword evidence="3" id="KW-1185">Reference proteome</keyword>
<accession>A0A0P8WB02</accession>
<dbReference type="InterPro" id="IPR052196">
    <property type="entry name" value="Bact_Kbp"/>
</dbReference>
<organism evidence="2 3">
    <name type="scientific">Oxobacter pfennigii</name>
    <dbReference type="NCBI Taxonomy" id="36849"/>
    <lineage>
        <taxon>Bacteria</taxon>
        <taxon>Bacillati</taxon>
        <taxon>Bacillota</taxon>
        <taxon>Clostridia</taxon>
        <taxon>Eubacteriales</taxon>
        <taxon>Clostridiaceae</taxon>
        <taxon>Oxobacter</taxon>
    </lineage>
</organism>
<dbReference type="InterPro" id="IPR036779">
    <property type="entry name" value="LysM_dom_sf"/>
</dbReference>
<dbReference type="CDD" id="cd00118">
    <property type="entry name" value="LysM"/>
    <property type="match status" value="1"/>
</dbReference>
<dbReference type="RefSeq" id="WP_054873731.1">
    <property type="nucleotide sequence ID" value="NZ_LKET01000019.1"/>
</dbReference>
<dbReference type="Gene3D" id="3.10.350.10">
    <property type="entry name" value="LysM domain"/>
    <property type="match status" value="1"/>
</dbReference>